<name>A0A3S9I0H1_9ACTN</name>
<dbReference type="KEGG" id="saqu:EJC51_18135"/>
<accession>A0A3S9I0H1</accession>
<dbReference type="Proteomes" id="UP000280197">
    <property type="component" value="Chromosome"/>
</dbReference>
<evidence type="ECO:0000313" key="1">
    <source>
        <dbReference type="EMBL" id="AZP17850.1"/>
    </source>
</evidence>
<protein>
    <submittedName>
        <fullName evidence="1">Uncharacterized protein</fullName>
    </submittedName>
</protein>
<organism evidence="1 2">
    <name type="scientific">Streptomyces aquilus</name>
    <dbReference type="NCBI Taxonomy" id="2548456"/>
    <lineage>
        <taxon>Bacteria</taxon>
        <taxon>Bacillati</taxon>
        <taxon>Actinomycetota</taxon>
        <taxon>Actinomycetes</taxon>
        <taxon>Kitasatosporales</taxon>
        <taxon>Streptomycetaceae</taxon>
        <taxon>Streptomyces</taxon>
    </lineage>
</organism>
<evidence type="ECO:0000313" key="2">
    <source>
        <dbReference type="Proteomes" id="UP000280197"/>
    </source>
</evidence>
<sequence length="95" mass="10499">MVARLRSGHRSCHEGIAIPTRHPRTHIPLTAEAGAWADVLVRHQLLHTAVLAPTGQWLVQHHPDAPVRVLAGATAMVDLAAEIQHRIRTTRNHAR</sequence>
<proteinExistence type="predicted"/>
<dbReference type="AlphaFoldDB" id="A0A3S9I0H1"/>
<reference evidence="1 2" key="1">
    <citation type="submission" date="2018-12" db="EMBL/GenBank/DDBJ databases">
        <authorList>
            <person name="Li K."/>
        </authorList>
    </citation>
    <scope>NUCLEOTIDE SEQUENCE [LARGE SCALE GENOMIC DNA]</scope>
    <source>
        <strain evidence="2">CR22</strain>
    </source>
</reference>
<gene>
    <name evidence="1" type="ORF">EJC51_18135</name>
</gene>
<keyword evidence="2" id="KW-1185">Reference proteome</keyword>
<dbReference type="EMBL" id="CP034463">
    <property type="protein sequence ID" value="AZP17850.1"/>
    <property type="molecule type" value="Genomic_DNA"/>
</dbReference>